<organism evidence="2 3">
    <name type="scientific">Thauera sedimentorum</name>
    <dbReference type="NCBI Taxonomy" id="2767595"/>
    <lineage>
        <taxon>Bacteria</taxon>
        <taxon>Pseudomonadati</taxon>
        <taxon>Pseudomonadota</taxon>
        <taxon>Betaproteobacteria</taxon>
        <taxon>Rhodocyclales</taxon>
        <taxon>Zoogloeaceae</taxon>
        <taxon>Thauera</taxon>
    </lineage>
</organism>
<dbReference type="SUPFAM" id="SSF52266">
    <property type="entry name" value="SGNH hydrolase"/>
    <property type="match status" value="1"/>
</dbReference>
<dbReference type="Pfam" id="PF13472">
    <property type="entry name" value="Lipase_GDSL_2"/>
    <property type="match status" value="1"/>
</dbReference>
<protein>
    <submittedName>
        <fullName evidence="2">Arylesterase</fullName>
    </submittedName>
</protein>
<comment type="caution">
    <text evidence="2">The sequence shown here is derived from an EMBL/GenBank/DDBJ whole genome shotgun (WGS) entry which is preliminary data.</text>
</comment>
<sequence length="240" mass="25177">MRYCWPIRPDSSSTFAVSTYYPRSASFPLQLGRAILLVCAALLLAACGDRGPARASALPSGATVLVIGDSLVAGTGASRAQSWPAVLAETTGWSVVNAGVPGHTSADARGRLEGLLSELRPDAVIIAIGGNDFLRRVGEDTTRGNIEAMLTASKAAATHVALVAIPEPSMGGQMLGMLSDHALYERLADEHQVALVADAVSETLSQENYRADRIHANADGYAYMAGRVAETLAEAGWLNR</sequence>
<keyword evidence="3" id="KW-1185">Reference proteome</keyword>
<dbReference type="InterPro" id="IPR013830">
    <property type="entry name" value="SGNH_hydro"/>
</dbReference>
<dbReference type="InterPro" id="IPR036514">
    <property type="entry name" value="SGNH_hydro_sf"/>
</dbReference>
<reference evidence="3" key="1">
    <citation type="submission" date="2023-07" db="EMBL/GenBank/DDBJ databases">
        <title>Thauera sp. CAU 1555 isolated from sand of Yaerae Beach.</title>
        <authorList>
            <person name="Kim W."/>
        </authorList>
    </citation>
    <scope>NUCLEOTIDE SEQUENCE [LARGE SCALE GENOMIC DNA]</scope>
    <source>
        <strain evidence="3">CAU 1555</strain>
    </source>
</reference>
<dbReference type="PANTHER" id="PTHR30383:SF24">
    <property type="entry name" value="THIOESTERASE 1_PROTEASE 1_LYSOPHOSPHOLIPASE L1"/>
    <property type="match status" value="1"/>
</dbReference>
<dbReference type="InterPro" id="IPR051532">
    <property type="entry name" value="Ester_Hydrolysis_Enzymes"/>
</dbReference>
<name>A0ABR9BA54_9RHOO</name>
<proteinExistence type="predicted"/>
<accession>A0ABR9BA54</accession>
<dbReference type="EMBL" id="JACYTO010000001">
    <property type="protein sequence ID" value="MBD8502913.1"/>
    <property type="molecule type" value="Genomic_DNA"/>
</dbReference>
<dbReference type="Gene3D" id="3.40.50.1110">
    <property type="entry name" value="SGNH hydrolase"/>
    <property type="match status" value="1"/>
</dbReference>
<evidence type="ECO:0000313" key="2">
    <source>
        <dbReference type="EMBL" id="MBD8502913.1"/>
    </source>
</evidence>
<dbReference type="Proteomes" id="UP000603602">
    <property type="component" value="Unassembled WGS sequence"/>
</dbReference>
<feature type="domain" description="SGNH hydrolase-type esterase" evidence="1">
    <location>
        <begin position="66"/>
        <end position="222"/>
    </location>
</feature>
<gene>
    <name evidence="2" type="ORF">IFO67_08465</name>
</gene>
<evidence type="ECO:0000259" key="1">
    <source>
        <dbReference type="Pfam" id="PF13472"/>
    </source>
</evidence>
<evidence type="ECO:0000313" key="3">
    <source>
        <dbReference type="Proteomes" id="UP000603602"/>
    </source>
</evidence>
<dbReference type="PANTHER" id="PTHR30383">
    <property type="entry name" value="THIOESTERASE 1/PROTEASE 1/LYSOPHOSPHOLIPASE L1"/>
    <property type="match status" value="1"/>
</dbReference>